<keyword evidence="1 2" id="KW-0808">Transferase</keyword>
<evidence type="ECO:0000313" key="4">
    <source>
        <dbReference type="EMBL" id="SHM39903.1"/>
    </source>
</evidence>
<dbReference type="Pfam" id="PF00682">
    <property type="entry name" value="HMGL-like"/>
    <property type="match status" value="1"/>
</dbReference>
<name>A0A1M7IH47_9FIRM</name>
<dbReference type="STRING" id="1120996.SAMN02746066_01852"/>
<dbReference type="PANTHER" id="PTHR42880">
    <property type="entry name" value="HOMOCITRATE SYNTHASE"/>
    <property type="match status" value="1"/>
</dbReference>
<evidence type="ECO:0000259" key="3">
    <source>
        <dbReference type="PROSITE" id="PS50991"/>
    </source>
</evidence>
<dbReference type="SUPFAM" id="SSF51569">
    <property type="entry name" value="Aldolase"/>
    <property type="match status" value="1"/>
</dbReference>
<dbReference type="PROSITE" id="PS00816">
    <property type="entry name" value="AIPM_HOMOCIT_SYNTH_2"/>
    <property type="match status" value="1"/>
</dbReference>
<reference evidence="4 5" key="1">
    <citation type="submission" date="2016-11" db="EMBL/GenBank/DDBJ databases">
        <authorList>
            <person name="Jaros S."/>
            <person name="Januszkiewicz K."/>
            <person name="Wedrychowicz H."/>
        </authorList>
    </citation>
    <scope>NUCLEOTIDE SEQUENCE [LARGE SCALE GENOMIC DNA]</scope>
    <source>
        <strain evidence="4 5">DSM 15930</strain>
    </source>
</reference>
<dbReference type="Proteomes" id="UP000184038">
    <property type="component" value="Unassembled WGS sequence"/>
</dbReference>
<gene>
    <name evidence="4" type="ORF">SAMN02746066_01852</name>
</gene>
<dbReference type="GO" id="GO:0046912">
    <property type="term" value="F:acyltransferase activity, acyl groups converted into alkyl on transfer"/>
    <property type="evidence" value="ECO:0007669"/>
    <property type="project" value="InterPro"/>
</dbReference>
<evidence type="ECO:0000256" key="1">
    <source>
        <dbReference type="ARBA" id="ARBA00022679"/>
    </source>
</evidence>
<dbReference type="InterPro" id="IPR002034">
    <property type="entry name" value="AIPM/Hcit_synth_CS"/>
</dbReference>
<protein>
    <submittedName>
        <fullName evidence="4">Homocitrate synthase NifV</fullName>
    </submittedName>
</protein>
<proteinExistence type="inferred from homology"/>
<evidence type="ECO:0000256" key="2">
    <source>
        <dbReference type="RuleBase" id="RU003523"/>
    </source>
</evidence>
<dbReference type="PANTHER" id="PTHR42880:SF1">
    <property type="entry name" value="ISOPROPYLMALATE_HOMOCITRATE_CITRAMALATE SYNTHASE FAMILY PROTEIN"/>
    <property type="match status" value="1"/>
</dbReference>
<dbReference type="GO" id="GO:0019752">
    <property type="term" value="P:carboxylic acid metabolic process"/>
    <property type="evidence" value="ECO:0007669"/>
    <property type="project" value="InterPro"/>
</dbReference>
<dbReference type="InterPro" id="IPR013785">
    <property type="entry name" value="Aldolase_TIM"/>
</dbReference>
<sequence>MKIKKKIVDSTLRDGEQCPGVVFRPEDKIRLGLLLDELGVYEIEAGCVDIHSDDLQYLDKLMGQRKNALISLWCRMRQEDMEEACLLQPDLIHVGVPVSYVQIYSKLNKNKVWVQREIKSCLEIANNYGIPVTVGLEDATRADIGFILTLVRQLYSMGVKTVRVADTVGTLTPDRGFDIVKQIHSAVKELNIEIHEHNDLGMAVANSIIMAKAGGSMIDCTLLGIGERVGNCNLYDFVRATETIFDLGIDKKKIKEVEQELINILKSGVD</sequence>
<organism evidence="4 5">
    <name type="scientific">Anaerosporobacter mobilis DSM 15930</name>
    <dbReference type="NCBI Taxonomy" id="1120996"/>
    <lineage>
        <taxon>Bacteria</taxon>
        <taxon>Bacillati</taxon>
        <taxon>Bacillota</taxon>
        <taxon>Clostridia</taxon>
        <taxon>Lachnospirales</taxon>
        <taxon>Lachnospiraceae</taxon>
        <taxon>Anaerosporobacter</taxon>
    </lineage>
</organism>
<dbReference type="AlphaFoldDB" id="A0A1M7IH47"/>
<accession>A0A1M7IH47</accession>
<dbReference type="RefSeq" id="WP_073286436.1">
    <property type="nucleotide sequence ID" value="NZ_FRCP01000009.1"/>
</dbReference>
<comment type="similarity">
    <text evidence="2">Belongs to the alpha-IPM synthase/homocitrate synthase family.</text>
</comment>
<feature type="domain" description="Pyruvate carboxyltransferase" evidence="3">
    <location>
        <begin position="5"/>
        <end position="255"/>
    </location>
</feature>
<dbReference type="Gene3D" id="3.20.20.70">
    <property type="entry name" value="Aldolase class I"/>
    <property type="match status" value="1"/>
</dbReference>
<dbReference type="EMBL" id="FRCP01000009">
    <property type="protein sequence ID" value="SHM39903.1"/>
    <property type="molecule type" value="Genomic_DNA"/>
</dbReference>
<keyword evidence="5" id="KW-1185">Reference proteome</keyword>
<dbReference type="OrthoDB" id="9804858at2"/>
<dbReference type="PROSITE" id="PS50991">
    <property type="entry name" value="PYR_CT"/>
    <property type="match status" value="1"/>
</dbReference>
<evidence type="ECO:0000313" key="5">
    <source>
        <dbReference type="Proteomes" id="UP000184038"/>
    </source>
</evidence>
<dbReference type="PROSITE" id="PS00815">
    <property type="entry name" value="AIPM_HOMOCIT_SYNTH_1"/>
    <property type="match status" value="1"/>
</dbReference>
<dbReference type="InterPro" id="IPR000891">
    <property type="entry name" value="PYR_CT"/>
</dbReference>